<dbReference type="EMBL" id="JAULSR010000010">
    <property type="protein sequence ID" value="KAK0610395.1"/>
    <property type="molecule type" value="Genomic_DNA"/>
</dbReference>
<reference evidence="3" key="1">
    <citation type="submission" date="2023-06" db="EMBL/GenBank/DDBJ databases">
        <title>Genome-scale phylogeny and comparative genomics of the fungal order Sordariales.</title>
        <authorList>
            <consortium name="Lawrence Berkeley National Laboratory"/>
            <person name="Hensen N."/>
            <person name="Bonometti L."/>
            <person name="Westerberg I."/>
            <person name="Brannstrom I.O."/>
            <person name="Guillou S."/>
            <person name="Cros-Aarteil S."/>
            <person name="Calhoun S."/>
            <person name="Haridas S."/>
            <person name="Kuo A."/>
            <person name="Mondo S."/>
            <person name="Pangilinan J."/>
            <person name="Riley R."/>
            <person name="LaButti K."/>
            <person name="Andreopoulos B."/>
            <person name="Lipzen A."/>
            <person name="Chen C."/>
            <person name="Yanf M."/>
            <person name="Daum C."/>
            <person name="Ng V."/>
            <person name="Clum A."/>
            <person name="Steindorff A."/>
            <person name="Ohm R."/>
            <person name="Martin F."/>
            <person name="Silar P."/>
            <person name="Natvig D."/>
            <person name="Lalanne C."/>
            <person name="Gautier V."/>
            <person name="Ament-velasquez S.L."/>
            <person name="Kruys A."/>
            <person name="Hutchinson M.I."/>
            <person name="Powell A.J."/>
            <person name="Barry K."/>
            <person name="Miller A.N."/>
            <person name="Grigoriev I.V."/>
            <person name="Debuchy R."/>
            <person name="Gladieux P."/>
            <person name="Thoren M.H."/>
            <person name="Johannesson H."/>
        </authorList>
    </citation>
    <scope>NUCLEOTIDE SEQUENCE</scope>
    <source>
        <strain evidence="3">SMH3391-2</strain>
    </source>
</reference>
<feature type="region of interest" description="Disordered" evidence="1">
    <location>
        <begin position="1"/>
        <end position="68"/>
    </location>
</feature>
<protein>
    <recommendedName>
        <fullName evidence="2">F-box domain-containing protein</fullName>
    </recommendedName>
</protein>
<keyword evidence="4" id="KW-1185">Reference proteome</keyword>
<proteinExistence type="predicted"/>
<dbReference type="InterPro" id="IPR001810">
    <property type="entry name" value="F-box_dom"/>
</dbReference>
<dbReference type="Proteomes" id="UP001174934">
    <property type="component" value="Unassembled WGS sequence"/>
</dbReference>
<evidence type="ECO:0000256" key="1">
    <source>
        <dbReference type="SAM" id="MobiDB-lite"/>
    </source>
</evidence>
<comment type="caution">
    <text evidence="3">The sequence shown here is derived from an EMBL/GenBank/DDBJ whole genome shotgun (WGS) entry which is preliminary data.</text>
</comment>
<feature type="compositionally biased region" description="Polar residues" evidence="1">
    <location>
        <begin position="54"/>
        <end position="67"/>
    </location>
</feature>
<sequence>MKQNLGYHSRGENPNPNEQKQKQQRYCWWQQQQHRQSTREQKQGTAVSDPAATKGNQRSSAHPNRNSRMGLPAAFLSQFIYSTVAAAATSARAAQSQKTVPMPSCPLIRPLQGHVQQGPSWLIDLPPELMLKLAQHLTIRSLFHLSLTCRRARNIFLLELYRHHITHNNGNILTTHALKFALHNHQIGTINWLTAAYYRLNIPNQLSLNVILQGGPSPEGNNAALVCAATSRDAIFTDYLLAHGVDVNLGNPLGHVLKGAVGSKGRACPLAMVRLFAKRRARLDAAVCETHAGIRDCQLEMAQSCFERGPRGLLADDARGLLGLIRRQGEEDLAVTLEIVYGDENPGFEMLGLAVVSRPCVRKG</sequence>
<name>A0AA39U3T5_9PEZI</name>
<feature type="domain" description="F-box" evidence="2">
    <location>
        <begin position="119"/>
        <end position="164"/>
    </location>
</feature>
<dbReference type="AlphaFoldDB" id="A0AA39U3T5"/>
<evidence type="ECO:0000259" key="2">
    <source>
        <dbReference type="PROSITE" id="PS50181"/>
    </source>
</evidence>
<evidence type="ECO:0000313" key="4">
    <source>
        <dbReference type="Proteomes" id="UP001174934"/>
    </source>
</evidence>
<dbReference type="PROSITE" id="PS50181">
    <property type="entry name" value="FBOX"/>
    <property type="match status" value="1"/>
</dbReference>
<dbReference type="SUPFAM" id="SSF81383">
    <property type="entry name" value="F-box domain"/>
    <property type="match status" value="1"/>
</dbReference>
<organism evidence="3 4">
    <name type="scientific">Bombardia bombarda</name>
    <dbReference type="NCBI Taxonomy" id="252184"/>
    <lineage>
        <taxon>Eukaryota</taxon>
        <taxon>Fungi</taxon>
        <taxon>Dikarya</taxon>
        <taxon>Ascomycota</taxon>
        <taxon>Pezizomycotina</taxon>
        <taxon>Sordariomycetes</taxon>
        <taxon>Sordariomycetidae</taxon>
        <taxon>Sordariales</taxon>
        <taxon>Lasiosphaeriaceae</taxon>
        <taxon>Bombardia</taxon>
    </lineage>
</organism>
<dbReference type="InterPro" id="IPR036047">
    <property type="entry name" value="F-box-like_dom_sf"/>
</dbReference>
<feature type="compositionally biased region" description="Low complexity" evidence="1">
    <location>
        <begin position="12"/>
        <end position="35"/>
    </location>
</feature>
<evidence type="ECO:0000313" key="3">
    <source>
        <dbReference type="EMBL" id="KAK0610395.1"/>
    </source>
</evidence>
<dbReference type="CDD" id="cd09917">
    <property type="entry name" value="F-box_SF"/>
    <property type="match status" value="1"/>
</dbReference>
<dbReference type="Pfam" id="PF00646">
    <property type="entry name" value="F-box"/>
    <property type="match status" value="1"/>
</dbReference>
<accession>A0AA39U3T5</accession>
<gene>
    <name evidence="3" type="ORF">B0T17DRAFT_603063</name>
</gene>